<evidence type="ECO:0000256" key="1">
    <source>
        <dbReference type="SAM" id="MobiDB-lite"/>
    </source>
</evidence>
<protein>
    <submittedName>
        <fullName evidence="2">Uncharacterized protein</fullName>
    </submittedName>
</protein>
<dbReference type="Proteomes" id="UP001500752">
    <property type="component" value="Unassembled WGS sequence"/>
</dbReference>
<accession>A0ABP7C4L6</accession>
<keyword evidence="3" id="KW-1185">Reference proteome</keyword>
<evidence type="ECO:0000313" key="2">
    <source>
        <dbReference type="EMBL" id="GAA3676283.1"/>
    </source>
</evidence>
<proteinExistence type="predicted"/>
<feature type="region of interest" description="Disordered" evidence="1">
    <location>
        <begin position="128"/>
        <end position="157"/>
    </location>
</feature>
<name>A0ABP7C4L6_9MICC</name>
<comment type="caution">
    <text evidence="2">The sequence shown here is derived from an EMBL/GenBank/DDBJ whole genome shotgun (WGS) entry which is preliminary data.</text>
</comment>
<evidence type="ECO:0000313" key="3">
    <source>
        <dbReference type="Proteomes" id="UP001500752"/>
    </source>
</evidence>
<dbReference type="EMBL" id="BAABEO010000009">
    <property type="protein sequence ID" value="GAA3676283.1"/>
    <property type="molecule type" value="Genomic_DNA"/>
</dbReference>
<sequence>MYSAACRWTIAPGSWAARAGRRGTFSPPLATITQRASRLPPIRAEEPPIAFTHHAVHLDAGSDRAPGPERIETLDDLTPGEVRVGVLLTQHRVHEPRIVDAHGFPPLGTPSLPDPDALQNHMVDAVAGQGRARGQSRRSRPDHHTVEHHHPLRLAGLPDWGPVSTLYA</sequence>
<gene>
    <name evidence="2" type="ORF">GCM10023081_13220</name>
</gene>
<reference evidence="3" key="1">
    <citation type="journal article" date="2019" name="Int. J. Syst. Evol. Microbiol.">
        <title>The Global Catalogue of Microorganisms (GCM) 10K type strain sequencing project: providing services to taxonomists for standard genome sequencing and annotation.</title>
        <authorList>
            <consortium name="The Broad Institute Genomics Platform"/>
            <consortium name="The Broad Institute Genome Sequencing Center for Infectious Disease"/>
            <person name="Wu L."/>
            <person name="Ma J."/>
        </authorList>
    </citation>
    <scope>NUCLEOTIDE SEQUENCE [LARGE SCALE GENOMIC DNA]</scope>
    <source>
        <strain evidence="3">JCM 30742</strain>
    </source>
</reference>
<organism evidence="2 3">
    <name type="scientific">Arthrobacter ginkgonis</name>
    <dbReference type="NCBI Taxonomy" id="1630594"/>
    <lineage>
        <taxon>Bacteria</taxon>
        <taxon>Bacillati</taxon>
        <taxon>Actinomycetota</taxon>
        <taxon>Actinomycetes</taxon>
        <taxon>Micrococcales</taxon>
        <taxon>Micrococcaceae</taxon>
        <taxon>Arthrobacter</taxon>
    </lineage>
</organism>